<dbReference type="PANTHER" id="PTHR32322">
    <property type="entry name" value="INNER MEMBRANE TRANSPORTER"/>
    <property type="match status" value="1"/>
</dbReference>
<gene>
    <name evidence="8" type="ORF">A6A04_10115</name>
</gene>
<feature type="transmembrane region" description="Helical" evidence="6">
    <location>
        <begin position="153"/>
        <end position="173"/>
    </location>
</feature>
<dbReference type="GO" id="GO:0005886">
    <property type="term" value="C:plasma membrane"/>
    <property type="evidence" value="ECO:0007669"/>
    <property type="project" value="UniProtKB-SubCell"/>
</dbReference>
<keyword evidence="2" id="KW-1003">Cell membrane</keyword>
<accession>A0A178M453</accession>
<name>A0A178M453_9PROT</name>
<dbReference type="Pfam" id="PF00892">
    <property type="entry name" value="EamA"/>
    <property type="match status" value="2"/>
</dbReference>
<dbReference type="InterPro" id="IPR000620">
    <property type="entry name" value="EamA_dom"/>
</dbReference>
<feature type="transmembrane region" description="Helical" evidence="6">
    <location>
        <begin position="38"/>
        <end position="58"/>
    </location>
</feature>
<feature type="transmembrane region" description="Helical" evidence="6">
    <location>
        <begin position="96"/>
        <end position="116"/>
    </location>
</feature>
<dbReference type="PANTHER" id="PTHR32322:SF18">
    <property type="entry name" value="S-ADENOSYLMETHIONINE_S-ADENOSYLHOMOCYSTEINE TRANSPORTER"/>
    <property type="match status" value="1"/>
</dbReference>
<dbReference type="STRING" id="1285242.A6A04_10115"/>
<feature type="domain" description="EamA" evidence="7">
    <location>
        <begin position="155"/>
        <end position="291"/>
    </location>
</feature>
<reference evidence="8 9" key="1">
    <citation type="submission" date="2016-04" db="EMBL/GenBank/DDBJ databases">
        <title>Draft genome sequence of freshwater magnetotactic bacteria Magnetospirillum marisnigri SP-1 and Magnetospirillum moscoviense BB-1.</title>
        <authorList>
            <person name="Koziaeva V."/>
            <person name="Dziuba M.V."/>
            <person name="Ivanov T.M."/>
            <person name="Kuznetsov B."/>
            <person name="Grouzdev D.S."/>
        </authorList>
    </citation>
    <scope>NUCLEOTIDE SEQUENCE [LARGE SCALE GENOMIC DNA]</scope>
    <source>
        <strain evidence="8 9">SP-1</strain>
    </source>
</reference>
<dbReference type="AlphaFoldDB" id="A0A178M453"/>
<evidence type="ECO:0000256" key="3">
    <source>
        <dbReference type="ARBA" id="ARBA00022692"/>
    </source>
</evidence>
<keyword evidence="9" id="KW-1185">Reference proteome</keyword>
<dbReference type="RefSeq" id="WP_068496035.1">
    <property type="nucleotide sequence ID" value="NZ_LWQT01000131.1"/>
</dbReference>
<comment type="caution">
    <text evidence="8">The sequence shown here is derived from an EMBL/GenBank/DDBJ whole genome shotgun (WGS) entry which is preliminary data.</text>
</comment>
<proteinExistence type="predicted"/>
<feature type="transmembrane region" description="Helical" evidence="6">
    <location>
        <begin position="70"/>
        <end position="90"/>
    </location>
</feature>
<organism evidence="8 9">
    <name type="scientific">Paramagnetospirillum marisnigri</name>
    <dbReference type="NCBI Taxonomy" id="1285242"/>
    <lineage>
        <taxon>Bacteria</taxon>
        <taxon>Pseudomonadati</taxon>
        <taxon>Pseudomonadota</taxon>
        <taxon>Alphaproteobacteria</taxon>
        <taxon>Rhodospirillales</taxon>
        <taxon>Magnetospirillaceae</taxon>
        <taxon>Paramagnetospirillum</taxon>
    </lineage>
</organism>
<evidence type="ECO:0000256" key="5">
    <source>
        <dbReference type="ARBA" id="ARBA00023136"/>
    </source>
</evidence>
<dbReference type="EMBL" id="LWQT01000131">
    <property type="protein sequence ID" value="OAN43039.1"/>
    <property type="molecule type" value="Genomic_DNA"/>
</dbReference>
<feature type="domain" description="EamA" evidence="7">
    <location>
        <begin position="9"/>
        <end position="140"/>
    </location>
</feature>
<keyword evidence="5 6" id="KW-0472">Membrane</keyword>
<dbReference type="InterPro" id="IPR037185">
    <property type="entry name" value="EmrE-like"/>
</dbReference>
<evidence type="ECO:0000313" key="8">
    <source>
        <dbReference type="EMBL" id="OAN43039.1"/>
    </source>
</evidence>
<dbReference type="OrthoDB" id="9806889at2"/>
<feature type="transmembrane region" description="Helical" evidence="6">
    <location>
        <begin position="274"/>
        <end position="291"/>
    </location>
</feature>
<evidence type="ECO:0000256" key="6">
    <source>
        <dbReference type="SAM" id="Phobius"/>
    </source>
</evidence>
<dbReference type="InterPro" id="IPR050638">
    <property type="entry name" value="AA-Vitamin_Transporters"/>
</dbReference>
<keyword evidence="4 6" id="KW-1133">Transmembrane helix</keyword>
<feature type="transmembrane region" description="Helical" evidence="6">
    <location>
        <begin position="123"/>
        <end position="141"/>
    </location>
</feature>
<feature type="transmembrane region" description="Helical" evidence="6">
    <location>
        <begin position="244"/>
        <end position="268"/>
    </location>
</feature>
<evidence type="ECO:0000256" key="2">
    <source>
        <dbReference type="ARBA" id="ARBA00022475"/>
    </source>
</evidence>
<evidence type="ECO:0000256" key="4">
    <source>
        <dbReference type="ARBA" id="ARBA00022989"/>
    </source>
</evidence>
<protein>
    <recommendedName>
        <fullName evidence="7">EamA domain-containing protein</fullName>
    </recommendedName>
</protein>
<dbReference type="SUPFAM" id="SSF103481">
    <property type="entry name" value="Multidrug resistance efflux transporter EmrE"/>
    <property type="match status" value="2"/>
</dbReference>
<feature type="transmembrane region" description="Helical" evidence="6">
    <location>
        <begin position="216"/>
        <end position="237"/>
    </location>
</feature>
<evidence type="ECO:0000256" key="1">
    <source>
        <dbReference type="ARBA" id="ARBA00004651"/>
    </source>
</evidence>
<sequence>MGSHARFHLLLALTIVFWAGNALVGRATVGQVPPIALSFWRWAIALLIILPFTARDMIRVAPLIRARWQVVTVMAVASVTAYNTLLYLALQTTTAINATLVATSMPVMLLILSRVWLKTPIRLAQGLGIALSLAGVLFIIGRGDPARLMGLGLAAGDLLMLAAVLSWTIYSAMLRRYPLDVPGQTLLAVLIAIGTVFILPLYLWEIASGVTMEVTWTAATAILYTAVFPSLLAYTFWNKGVAALGAAVAGQYTYLMPLFTAVLAVALLGESFHWFHGLGGVMIFGGLWLATRQKK</sequence>
<evidence type="ECO:0000259" key="7">
    <source>
        <dbReference type="Pfam" id="PF00892"/>
    </source>
</evidence>
<keyword evidence="3 6" id="KW-0812">Transmembrane</keyword>
<evidence type="ECO:0000313" key="9">
    <source>
        <dbReference type="Proteomes" id="UP000078428"/>
    </source>
</evidence>
<comment type="subcellular location">
    <subcellularLocation>
        <location evidence="1">Cell membrane</location>
        <topology evidence="1">Multi-pass membrane protein</topology>
    </subcellularLocation>
</comment>
<dbReference type="Proteomes" id="UP000078428">
    <property type="component" value="Unassembled WGS sequence"/>
</dbReference>
<feature type="transmembrane region" description="Helical" evidence="6">
    <location>
        <begin position="185"/>
        <end position="204"/>
    </location>
</feature>